<dbReference type="Pfam" id="PF01556">
    <property type="entry name" value="DnaJ_C"/>
    <property type="match status" value="1"/>
</dbReference>
<dbReference type="Pfam" id="PF00226">
    <property type="entry name" value="DnaJ"/>
    <property type="match status" value="1"/>
</dbReference>
<dbReference type="InterPro" id="IPR018253">
    <property type="entry name" value="DnaJ_domain_CS"/>
</dbReference>
<dbReference type="GO" id="GO:0031072">
    <property type="term" value="F:heat shock protein binding"/>
    <property type="evidence" value="ECO:0007669"/>
    <property type="project" value="InterPro"/>
</dbReference>
<dbReference type="GO" id="GO:0009408">
    <property type="term" value="P:response to heat"/>
    <property type="evidence" value="ECO:0007669"/>
    <property type="project" value="InterPro"/>
</dbReference>
<feature type="repeat" description="CXXCXGXG motif" evidence="14">
    <location>
        <begin position="172"/>
        <end position="179"/>
    </location>
</feature>
<feature type="repeat" description="CXXCXGXG motif" evidence="14">
    <location>
        <begin position="155"/>
        <end position="162"/>
    </location>
</feature>
<evidence type="ECO:0000256" key="6">
    <source>
        <dbReference type="ARBA" id="ARBA00022737"/>
    </source>
</evidence>
<dbReference type="CDD" id="cd10719">
    <property type="entry name" value="DnaJ_zf"/>
    <property type="match status" value="1"/>
</dbReference>
<dbReference type="PROSITE" id="PS00636">
    <property type="entry name" value="DNAJ_1"/>
    <property type="match status" value="1"/>
</dbReference>
<evidence type="ECO:0000256" key="1">
    <source>
        <dbReference type="ARBA" id="ARBA00004496"/>
    </source>
</evidence>
<evidence type="ECO:0000256" key="4">
    <source>
        <dbReference type="ARBA" id="ARBA00022705"/>
    </source>
</evidence>
<keyword evidence="7 14" id="KW-0863">Zinc-finger</keyword>
<feature type="binding site" evidence="14">
    <location>
        <position position="155"/>
    </location>
    <ligand>
        <name>Zn(2+)</name>
        <dbReference type="ChEBI" id="CHEBI:29105"/>
        <label>1</label>
    </ligand>
</feature>
<evidence type="ECO:0000256" key="15">
    <source>
        <dbReference type="PROSITE-ProRule" id="PRU00546"/>
    </source>
</evidence>
<keyword evidence="10 14" id="KW-0143">Chaperone</keyword>
<keyword evidence="9 14" id="KW-0346">Stress response</keyword>
<comment type="domain">
    <text evidence="14">The J domain is necessary and sufficient to stimulate DnaK ATPase activity. Zinc center 1 plays an important role in the autonomous, DnaK-independent chaperone activity of DnaJ. Zinc center 2 is essential for interaction with DnaK and for DnaJ activity.</text>
</comment>
<keyword evidence="6 14" id="KW-0677">Repeat</keyword>
<dbReference type="NCBIfam" id="TIGR02349">
    <property type="entry name" value="DnaJ_bact"/>
    <property type="match status" value="1"/>
</dbReference>
<evidence type="ECO:0000256" key="12">
    <source>
        <dbReference type="ARBA" id="ARBA00061004"/>
    </source>
</evidence>
<dbReference type="FunFam" id="2.10.230.10:FF:000002">
    <property type="entry name" value="Molecular chaperone DnaJ"/>
    <property type="match status" value="1"/>
</dbReference>
<dbReference type="GO" id="GO:0005737">
    <property type="term" value="C:cytoplasm"/>
    <property type="evidence" value="ECO:0007669"/>
    <property type="project" value="UniProtKB-SubCell"/>
</dbReference>
<evidence type="ECO:0000256" key="9">
    <source>
        <dbReference type="ARBA" id="ARBA00023016"/>
    </source>
</evidence>
<feature type="binding site" evidence="14">
    <location>
        <position position="175"/>
    </location>
    <ligand>
        <name>Zn(2+)</name>
        <dbReference type="ChEBI" id="CHEBI:29105"/>
        <label>2</label>
    </ligand>
</feature>
<evidence type="ECO:0000259" key="16">
    <source>
        <dbReference type="PROSITE" id="PS50076"/>
    </source>
</evidence>
<dbReference type="GO" id="GO:0008270">
    <property type="term" value="F:zinc ion binding"/>
    <property type="evidence" value="ECO:0007669"/>
    <property type="project" value="UniProtKB-UniRule"/>
</dbReference>
<dbReference type="FunFam" id="1.10.287.110:FF:000034">
    <property type="entry name" value="Chaperone protein DnaJ"/>
    <property type="match status" value="1"/>
</dbReference>
<feature type="repeat" description="CXXCXGXG motif" evidence="14">
    <location>
        <begin position="198"/>
        <end position="205"/>
    </location>
</feature>
<dbReference type="InterPro" id="IPR001305">
    <property type="entry name" value="HSP_DnaJ_Cys-rich_dom"/>
</dbReference>
<dbReference type="InterPro" id="IPR002939">
    <property type="entry name" value="DnaJ_C"/>
</dbReference>
<feature type="binding site" evidence="14">
    <location>
        <position position="215"/>
    </location>
    <ligand>
        <name>Zn(2+)</name>
        <dbReference type="ChEBI" id="CHEBI:29105"/>
        <label>1</label>
    </ligand>
</feature>
<feature type="binding site" evidence="14">
    <location>
        <position position="172"/>
    </location>
    <ligand>
        <name>Zn(2+)</name>
        <dbReference type="ChEBI" id="CHEBI:29105"/>
        <label>2</label>
    </ligand>
</feature>
<evidence type="ECO:0000256" key="5">
    <source>
        <dbReference type="ARBA" id="ARBA00022723"/>
    </source>
</evidence>
<proteinExistence type="inferred from homology"/>
<evidence type="ECO:0000313" key="18">
    <source>
        <dbReference type="EMBL" id="NNG65984.1"/>
    </source>
</evidence>
<dbReference type="Pfam" id="PF00684">
    <property type="entry name" value="DnaJ_CXXCXGXG"/>
    <property type="match status" value="1"/>
</dbReference>
<dbReference type="GO" id="GO:0006260">
    <property type="term" value="P:DNA replication"/>
    <property type="evidence" value="ECO:0007669"/>
    <property type="project" value="UniProtKB-KW"/>
</dbReference>
<comment type="subcellular location">
    <subcellularLocation>
        <location evidence="1 14">Cytoplasm</location>
    </subcellularLocation>
</comment>
<dbReference type="NCBIfam" id="NF008035">
    <property type="entry name" value="PRK10767.1"/>
    <property type="match status" value="1"/>
</dbReference>
<feature type="binding site" evidence="14">
    <location>
        <position position="212"/>
    </location>
    <ligand>
        <name>Zn(2+)</name>
        <dbReference type="ChEBI" id="CHEBI:29105"/>
        <label>1</label>
    </ligand>
</feature>
<dbReference type="GO" id="GO:0005524">
    <property type="term" value="F:ATP binding"/>
    <property type="evidence" value="ECO:0007669"/>
    <property type="project" value="InterPro"/>
</dbReference>
<comment type="caution">
    <text evidence="18">The sequence shown here is derived from an EMBL/GenBank/DDBJ whole genome shotgun (WGS) entry which is preliminary data.</text>
</comment>
<dbReference type="InterPro" id="IPR008971">
    <property type="entry name" value="HSP40/DnaJ_pept-bd"/>
</dbReference>
<dbReference type="HAMAP" id="MF_01152">
    <property type="entry name" value="DnaJ"/>
    <property type="match status" value="1"/>
</dbReference>
<dbReference type="Proteomes" id="UP000529861">
    <property type="component" value="Unassembled WGS sequence"/>
</dbReference>
<evidence type="ECO:0000256" key="2">
    <source>
        <dbReference type="ARBA" id="ARBA00011738"/>
    </source>
</evidence>
<comment type="subunit">
    <text evidence="2 14">Homodimer.</text>
</comment>
<keyword evidence="4 14" id="KW-0235">DNA replication</keyword>
<organism evidence="18 19">
    <name type="scientific">Caldanaerobacter subterraneus</name>
    <dbReference type="NCBI Taxonomy" id="911092"/>
    <lineage>
        <taxon>Bacteria</taxon>
        <taxon>Bacillati</taxon>
        <taxon>Bacillota</taxon>
        <taxon>Clostridia</taxon>
        <taxon>Thermoanaerobacterales</taxon>
        <taxon>Thermoanaerobacteraceae</taxon>
        <taxon>Caldanaerobacter</taxon>
    </lineage>
</organism>
<accession>A0A7Y2L552</accession>
<keyword evidence="5 14" id="KW-0479">Metal-binding</keyword>
<comment type="similarity">
    <text evidence="12 14">Belongs to the DnaJ family.</text>
</comment>
<reference evidence="18 19" key="1">
    <citation type="submission" date="2020-04" db="EMBL/GenBank/DDBJ databases">
        <title>Draft genome sequence of Caldanaerobacter sunterraneus. strain 1523vc isolated from Griffin hot spring, Kamchatka, Russia.</title>
        <authorList>
            <person name="Toshchakov S.V."/>
            <person name="Podosokorskaya O.A."/>
            <person name="Kublanov I.V."/>
            <person name="Korzhenkov A."/>
            <person name="Patrushev M.V."/>
        </authorList>
    </citation>
    <scope>NUCLEOTIDE SEQUENCE [LARGE SCALE GENOMIC DNA]</scope>
    <source>
        <strain evidence="18 19">1523vc</strain>
    </source>
</reference>
<dbReference type="Gene3D" id="2.10.230.10">
    <property type="entry name" value="Heat shock protein DnaJ, cysteine-rich domain"/>
    <property type="match status" value="1"/>
</dbReference>
<dbReference type="NCBIfam" id="NF010870">
    <property type="entry name" value="PRK14277.1"/>
    <property type="match status" value="1"/>
</dbReference>
<evidence type="ECO:0000256" key="7">
    <source>
        <dbReference type="ARBA" id="ARBA00022771"/>
    </source>
</evidence>
<evidence type="ECO:0000259" key="17">
    <source>
        <dbReference type="PROSITE" id="PS51188"/>
    </source>
</evidence>
<evidence type="ECO:0000256" key="3">
    <source>
        <dbReference type="ARBA" id="ARBA00022490"/>
    </source>
</evidence>
<protein>
    <recommendedName>
        <fullName evidence="13 14">Chaperone protein DnaJ</fullName>
    </recommendedName>
</protein>
<dbReference type="PANTHER" id="PTHR43096">
    <property type="entry name" value="DNAJ HOMOLOG 1, MITOCHONDRIAL-RELATED"/>
    <property type="match status" value="1"/>
</dbReference>
<dbReference type="AlphaFoldDB" id="A0A7Y2L552"/>
<comment type="function">
    <text evidence="11 14">Participates actively in the response to hyperosmotic and heat shock by preventing the aggregation of stress-denatured proteins and by disaggregating proteins, also in an autonomous, DnaK-independent fashion. Unfolded proteins bind initially to DnaJ; upon interaction with the DnaJ-bound protein, DnaK hydrolyzes its bound ATP, resulting in the formation of a stable complex. GrpE releases ADP from DnaK; ATP binding to DnaK triggers the release of the substrate protein, thus completing the reaction cycle. Several rounds of ATP-dependent interactions between DnaJ, DnaK and GrpE are required for fully efficient folding. Also involved, together with DnaK and GrpE, in the DNA replication of plasmids through activation of initiation proteins.</text>
</comment>
<dbReference type="RefSeq" id="WP_022587199.1">
    <property type="nucleotide sequence ID" value="NZ_JABEQB010000003.1"/>
</dbReference>
<feature type="domain" description="J" evidence="16">
    <location>
        <begin position="5"/>
        <end position="70"/>
    </location>
</feature>
<dbReference type="SUPFAM" id="SSF46565">
    <property type="entry name" value="Chaperone J-domain"/>
    <property type="match status" value="1"/>
</dbReference>
<dbReference type="InterPro" id="IPR036869">
    <property type="entry name" value="J_dom_sf"/>
</dbReference>
<dbReference type="PRINTS" id="PR00625">
    <property type="entry name" value="JDOMAIN"/>
</dbReference>
<evidence type="ECO:0000256" key="10">
    <source>
        <dbReference type="ARBA" id="ARBA00023186"/>
    </source>
</evidence>
<dbReference type="InterPro" id="IPR012724">
    <property type="entry name" value="DnaJ"/>
</dbReference>
<evidence type="ECO:0000313" key="19">
    <source>
        <dbReference type="Proteomes" id="UP000529861"/>
    </source>
</evidence>
<dbReference type="Gene3D" id="2.60.260.20">
    <property type="entry name" value="Urease metallochaperone UreE, N-terminal domain"/>
    <property type="match status" value="2"/>
</dbReference>
<keyword evidence="8 14" id="KW-0862">Zinc</keyword>
<dbReference type="PROSITE" id="PS50076">
    <property type="entry name" value="DNAJ_2"/>
    <property type="match status" value="1"/>
</dbReference>
<dbReference type="Gene3D" id="1.10.287.110">
    <property type="entry name" value="DnaJ domain"/>
    <property type="match status" value="1"/>
</dbReference>
<feature type="domain" description="CR-type" evidence="17">
    <location>
        <begin position="142"/>
        <end position="224"/>
    </location>
</feature>
<dbReference type="PANTHER" id="PTHR43096:SF48">
    <property type="entry name" value="CHAPERONE PROTEIN DNAJ"/>
    <property type="match status" value="1"/>
</dbReference>
<feature type="zinc finger region" description="CR-type" evidence="15">
    <location>
        <begin position="142"/>
        <end position="224"/>
    </location>
</feature>
<keyword evidence="3 14" id="KW-0963">Cytoplasm</keyword>
<sequence>MPKKDLYEILGVDRNASQEEIKKAYRRLAKKYHPDLNPGDKEAEQKFKEINEAYEILSDPQKRAQYDQFGHAAFEQGGFQQGGFGDFGEGGFDFDFGGFGDIFGDIFSDFFGTGRRKAEKGPKKGADIRYDLTLTFEEAAFGTEKEIEVERFEVCDVCHGTGVKPGSRPETCPVCHGTGEIRQTQNTPFGRIVNIRTCPRCHGEGKIITDPCQKCGGTGRIRKRRKIKVTIPAGIDEGQMLTLRGEGEPGLRGGPNGDLYIVIHVKPHEIFKREGYDVYVKIPISFADAALGGEIKIPTLDGMVSFTIPEGTQTGTKFKLRGKGIPHIGGRGRGDQIVEVYVEVPKRLSEKQKELLREFKRLEGENTAEHKSFFQRMRDAFGGS</sequence>
<gene>
    <name evidence="14 18" type="primary">dnaJ</name>
    <name evidence="18" type="ORF">HKI81_01835</name>
</gene>
<dbReference type="FunFam" id="2.60.260.20:FF:000004">
    <property type="entry name" value="Molecular chaperone DnaJ"/>
    <property type="match status" value="1"/>
</dbReference>
<dbReference type="InterPro" id="IPR001623">
    <property type="entry name" value="DnaJ_domain"/>
</dbReference>
<evidence type="ECO:0000256" key="8">
    <source>
        <dbReference type="ARBA" id="ARBA00022833"/>
    </source>
</evidence>
<evidence type="ECO:0000256" key="13">
    <source>
        <dbReference type="ARBA" id="ARBA00067609"/>
    </source>
</evidence>
<dbReference type="EMBL" id="JABEQB010000003">
    <property type="protein sequence ID" value="NNG65984.1"/>
    <property type="molecule type" value="Genomic_DNA"/>
</dbReference>
<dbReference type="SUPFAM" id="SSF57938">
    <property type="entry name" value="DnaJ/Hsp40 cysteine-rich domain"/>
    <property type="match status" value="1"/>
</dbReference>
<feature type="repeat" description="CXXCXGXG motif" evidence="14">
    <location>
        <begin position="212"/>
        <end position="219"/>
    </location>
</feature>
<dbReference type="GO" id="GO:0042026">
    <property type="term" value="P:protein refolding"/>
    <property type="evidence" value="ECO:0007669"/>
    <property type="project" value="TreeGrafter"/>
</dbReference>
<dbReference type="PROSITE" id="PS51188">
    <property type="entry name" value="ZF_CR"/>
    <property type="match status" value="1"/>
</dbReference>
<evidence type="ECO:0000256" key="11">
    <source>
        <dbReference type="ARBA" id="ARBA00053423"/>
    </source>
</evidence>
<dbReference type="SUPFAM" id="SSF49493">
    <property type="entry name" value="HSP40/DnaJ peptide-binding domain"/>
    <property type="match status" value="2"/>
</dbReference>
<evidence type="ECO:0000256" key="14">
    <source>
        <dbReference type="HAMAP-Rule" id="MF_01152"/>
    </source>
</evidence>
<name>A0A7Y2L552_9THEO</name>
<feature type="binding site" evidence="14">
    <location>
        <position position="201"/>
    </location>
    <ligand>
        <name>Zn(2+)</name>
        <dbReference type="ChEBI" id="CHEBI:29105"/>
        <label>2</label>
    </ligand>
</feature>
<feature type="binding site" evidence="14">
    <location>
        <position position="198"/>
    </location>
    <ligand>
        <name>Zn(2+)</name>
        <dbReference type="ChEBI" id="CHEBI:29105"/>
        <label>2</label>
    </ligand>
</feature>
<dbReference type="InterPro" id="IPR036410">
    <property type="entry name" value="HSP_DnaJ_Cys-rich_dom_sf"/>
</dbReference>
<dbReference type="GO" id="GO:0051082">
    <property type="term" value="F:unfolded protein binding"/>
    <property type="evidence" value="ECO:0007669"/>
    <property type="project" value="UniProtKB-UniRule"/>
</dbReference>
<dbReference type="CDD" id="cd10747">
    <property type="entry name" value="DnaJ_C"/>
    <property type="match status" value="1"/>
</dbReference>
<feature type="binding site" evidence="14">
    <location>
        <position position="158"/>
    </location>
    <ligand>
        <name>Zn(2+)</name>
        <dbReference type="ChEBI" id="CHEBI:29105"/>
        <label>1</label>
    </ligand>
</feature>
<dbReference type="SMART" id="SM00271">
    <property type="entry name" value="DnaJ"/>
    <property type="match status" value="1"/>
</dbReference>
<comment type="cofactor">
    <cofactor evidence="14">
        <name>Zn(2+)</name>
        <dbReference type="ChEBI" id="CHEBI:29105"/>
    </cofactor>
    <text evidence="14">Binds 2 Zn(2+) ions per monomer.</text>
</comment>
<dbReference type="CDD" id="cd06257">
    <property type="entry name" value="DnaJ"/>
    <property type="match status" value="1"/>
</dbReference>